<dbReference type="SMART" id="SM00449">
    <property type="entry name" value="SPRY"/>
    <property type="match status" value="1"/>
</dbReference>
<dbReference type="PANTHER" id="PTHR24100:SF135">
    <property type="entry name" value="BUTYROPHILIN-LIKE PROTEIN 3"/>
    <property type="match status" value="1"/>
</dbReference>
<reference evidence="16" key="1">
    <citation type="submission" date="2025-08" db="UniProtKB">
        <authorList>
            <consortium name="Ensembl"/>
        </authorList>
    </citation>
    <scope>IDENTIFICATION</scope>
</reference>
<evidence type="ECO:0000256" key="1">
    <source>
        <dbReference type="ARBA" id="ARBA00000900"/>
    </source>
</evidence>
<dbReference type="FunFam" id="2.60.120.920:FF:000073">
    <property type="entry name" value="Butyrophilin like 3"/>
    <property type="match status" value="1"/>
</dbReference>
<evidence type="ECO:0000256" key="6">
    <source>
        <dbReference type="ARBA" id="ARBA00022490"/>
    </source>
</evidence>
<evidence type="ECO:0000256" key="13">
    <source>
        <dbReference type="SAM" id="SignalP"/>
    </source>
</evidence>
<dbReference type="GO" id="GO:0061630">
    <property type="term" value="F:ubiquitin protein ligase activity"/>
    <property type="evidence" value="ECO:0007669"/>
    <property type="project" value="UniProtKB-EC"/>
</dbReference>
<evidence type="ECO:0000256" key="11">
    <source>
        <dbReference type="ARBA" id="ARBA00023136"/>
    </source>
</evidence>
<evidence type="ECO:0000256" key="8">
    <source>
        <dbReference type="ARBA" id="ARBA00022692"/>
    </source>
</evidence>
<comment type="similarity">
    <text evidence="4">Belongs to the immunoglobulin superfamily. BTN/MOG family.</text>
</comment>
<dbReference type="SUPFAM" id="SSF49899">
    <property type="entry name" value="Concanavalin A-like lectins/glucanases"/>
    <property type="match status" value="1"/>
</dbReference>
<dbReference type="Proteomes" id="UP000233120">
    <property type="component" value="Unassembled WGS sequence"/>
</dbReference>
<comment type="subcellular location">
    <subcellularLocation>
        <location evidence="3">Cytoplasm</location>
    </subcellularLocation>
    <subcellularLocation>
        <location evidence="2">Membrane</location>
        <topology evidence="2">Single-pass type I membrane protein</topology>
    </subcellularLocation>
</comment>
<keyword evidence="17" id="KW-1185">Reference proteome</keyword>
<dbReference type="InterPro" id="IPR043136">
    <property type="entry name" value="B30.2/SPRY_sf"/>
</dbReference>
<keyword evidence="6" id="KW-0963">Cytoplasm</keyword>
<dbReference type="InterPro" id="IPR013320">
    <property type="entry name" value="ConA-like_dom_sf"/>
</dbReference>
<accession>A0A2K6BKF2</accession>
<dbReference type="GO" id="GO:0005737">
    <property type="term" value="C:cytoplasm"/>
    <property type="evidence" value="ECO:0007669"/>
    <property type="project" value="UniProtKB-SubCell"/>
</dbReference>
<dbReference type="GO" id="GO:0005102">
    <property type="term" value="F:signaling receptor binding"/>
    <property type="evidence" value="ECO:0007669"/>
    <property type="project" value="TreeGrafter"/>
</dbReference>
<dbReference type="SMART" id="SM00589">
    <property type="entry name" value="PRY"/>
    <property type="match status" value="1"/>
</dbReference>
<dbReference type="InterPro" id="IPR053896">
    <property type="entry name" value="BTN3A2-like_Ig-C"/>
</dbReference>
<dbReference type="FunFam" id="2.60.40.10:FF:000088">
    <property type="entry name" value="Butyrophilin subfamily 1 member A1"/>
    <property type="match status" value="1"/>
</dbReference>
<dbReference type="InterPro" id="IPR013783">
    <property type="entry name" value="Ig-like_fold"/>
</dbReference>
<dbReference type="PROSITE" id="PS50835">
    <property type="entry name" value="IG_LIKE"/>
    <property type="match status" value="1"/>
</dbReference>
<dbReference type="Bgee" id="ENSMNEG00000030264">
    <property type="expression patterns" value="Expressed in colon and 4 other cell types or tissues"/>
</dbReference>
<dbReference type="Ensembl" id="ENSMNET00000036064.1">
    <property type="protein sequence ID" value="ENSMNEP00000011871.1"/>
    <property type="gene ID" value="ENSMNEG00000030264.1"/>
</dbReference>
<evidence type="ECO:0000256" key="3">
    <source>
        <dbReference type="ARBA" id="ARBA00004496"/>
    </source>
</evidence>
<dbReference type="Pfam" id="PF22705">
    <property type="entry name" value="C2-set_3"/>
    <property type="match status" value="1"/>
</dbReference>
<dbReference type="Pfam" id="PF13765">
    <property type="entry name" value="PRY"/>
    <property type="match status" value="1"/>
</dbReference>
<dbReference type="PANTHER" id="PTHR24100">
    <property type="entry name" value="BUTYROPHILIN"/>
    <property type="match status" value="1"/>
</dbReference>
<reference evidence="16" key="2">
    <citation type="submission" date="2025-09" db="UniProtKB">
        <authorList>
            <consortium name="Ensembl"/>
        </authorList>
    </citation>
    <scope>IDENTIFICATION</scope>
</reference>
<evidence type="ECO:0000256" key="5">
    <source>
        <dbReference type="ARBA" id="ARBA00012483"/>
    </source>
</evidence>
<dbReference type="InterPro" id="IPR036179">
    <property type="entry name" value="Ig-like_dom_sf"/>
</dbReference>
<evidence type="ECO:0000256" key="2">
    <source>
        <dbReference type="ARBA" id="ARBA00004479"/>
    </source>
</evidence>
<dbReference type="Gene3D" id="2.60.40.10">
    <property type="entry name" value="Immunoglobulins"/>
    <property type="match status" value="2"/>
</dbReference>
<dbReference type="Pfam" id="PF07686">
    <property type="entry name" value="V-set"/>
    <property type="match status" value="1"/>
</dbReference>
<dbReference type="InterPro" id="IPR006574">
    <property type="entry name" value="PRY"/>
</dbReference>
<dbReference type="GeneTree" id="ENSGT00940000163611"/>
<dbReference type="SMART" id="SM00409">
    <property type="entry name" value="IG"/>
    <property type="match status" value="1"/>
</dbReference>
<keyword evidence="12" id="KW-0393">Immunoglobulin domain</keyword>
<dbReference type="PRINTS" id="PR01407">
    <property type="entry name" value="BUTYPHLNCDUF"/>
</dbReference>
<dbReference type="GO" id="GO:0050852">
    <property type="term" value="P:T cell receptor signaling pathway"/>
    <property type="evidence" value="ECO:0007669"/>
    <property type="project" value="TreeGrafter"/>
</dbReference>
<dbReference type="InterPro" id="IPR003599">
    <property type="entry name" value="Ig_sub"/>
</dbReference>
<proteinExistence type="inferred from homology"/>
<dbReference type="InterPro" id="IPR001870">
    <property type="entry name" value="B30.2/SPRY"/>
</dbReference>
<feature type="signal peptide" evidence="13">
    <location>
        <begin position="1"/>
        <end position="17"/>
    </location>
</feature>
<evidence type="ECO:0000256" key="4">
    <source>
        <dbReference type="ARBA" id="ARBA00007591"/>
    </source>
</evidence>
<keyword evidence="9 13" id="KW-0732">Signal</keyword>
<keyword evidence="7" id="KW-0808">Transferase</keyword>
<keyword evidence="8" id="KW-0812">Transmembrane</keyword>
<dbReference type="InterPro" id="IPR013106">
    <property type="entry name" value="Ig_V-set"/>
</dbReference>
<feature type="domain" description="Ig-like" evidence="15">
    <location>
        <begin position="138"/>
        <end position="218"/>
    </location>
</feature>
<dbReference type="GO" id="GO:0009897">
    <property type="term" value="C:external side of plasma membrane"/>
    <property type="evidence" value="ECO:0007669"/>
    <property type="project" value="TreeGrafter"/>
</dbReference>
<feature type="domain" description="B30.2/SPRY" evidence="14">
    <location>
        <begin position="238"/>
        <end position="430"/>
    </location>
</feature>
<dbReference type="FunFam" id="2.60.40.10:FF:000208">
    <property type="entry name" value="Butyrophilin subfamily 1 member A1"/>
    <property type="match status" value="1"/>
</dbReference>
<feature type="chain" id="PRO_5014434766" description="RING-type E3 ubiquitin transferase" evidence="13">
    <location>
        <begin position="18"/>
        <end position="432"/>
    </location>
</feature>
<name>A0A2K6BKF2_MACNE</name>
<dbReference type="InterPro" id="IPR003877">
    <property type="entry name" value="SPRY_dom"/>
</dbReference>
<evidence type="ECO:0000256" key="12">
    <source>
        <dbReference type="ARBA" id="ARBA00023319"/>
    </source>
</evidence>
<dbReference type="STRING" id="9545.ENSMNEP00000011871"/>
<dbReference type="InterPro" id="IPR050504">
    <property type="entry name" value="IgSF_BTN/MOG"/>
</dbReference>
<dbReference type="GO" id="GO:0001817">
    <property type="term" value="P:regulation of cytokine production"/>
    <property type="evidence" value="ECO:0007669"/>
    <property type="project" value="TreeGrafter"/>
</dbReference>
<protein>
    <recommendedName>
        <fullName evidence="5">RING-type E3 ubiquitin transferase</fullName>
        <ecNumber evidence="5">2.3.2.27</ecNumber>
    </recommendedName>
</protein>
<sequence length="432" mass="48604">MAFVLILVLSFYKLVSGQWQVTGPGKFVQASVGEDAVFSCSLFPETSAEAMEVRFFRNQLHAVVHLYRDEEDWEFMQMPQYRGRTKLVKDSIREGHVSLRLKNITLLDMGLYGCWFSSQIYDEEATWELQVSALGSLPLISIVGYVDGGIQLLCLSSGWFPQPTVKWKGPQGQHLSSDSRANAGGHNMYDVETSIIVQENAGSISCSIHLAELSHEVESKVLIRGEWGEGGGRPLVLAQISSSVTHASSLPHRTSVEVTLDPETAHPQLCVSDLKTVTHRKAPQKVPYSTKRFTRQSVVASQGFQAGKHYWEVDVGQHVGWCVGVCQDDTDRRKDSVTFSPNDGYWVFGLTTEYLYFTFNPHFINLSLETPPTRVGVFLDYEGGNISFFNTNDQSRICILTCQFQGLLRPYIQHVIYEEKNRTPIFICPVSW</sequence>
<evidence type="ECO:0000259" key="15">
    <source>
        <dbReference type="PROSITE" id="PS50835"/>
    </source>
</evidence>
<dbReference type="CDD" id="cd13733">
    <property type="entry name" value="SPRY_PRY_C-I_1"/>
    <property type="match status" value="1"/>
</dbReference>
<dbReference type="InterPro" id="IPR003879">
    <property type="entry name" value="Butyrophylin_SPRY"/>
</dbReference>
<dbReference type="Pfam" id="PF00622">
    <property type="entry name" value="SPRY"/>
    <property type="match status" value="1"/>
</dbReference>
<dbReference type="InterPro" id="IPR007110">
    <property type="entry name" value="Ig-like_dom"/>
</dbReference>
<dbReference type="Gene3D" id="2.60.120.920">
    <property type="match status" value="1"/>
</dbReference>
<evidence type="ECO:0000313" key="16">
    <source>
        <dbReference type="Ensembl" id="ENSMNEP00000011871.1"/>
    </source>
</evidence>
<evidence type="ECO:0000256" key="9">
    <source>
        <dbReference type="ARBA" id="ARBA00022729"/>
    </source>
</evidence>
<dbReference type="CDD" id="cd05713">
    <property type="entry name" value="IgV_MOG_like"/>
    <property type="match status" value="1"/>
</dbReference>
<dbReference type="EC" id="2.3.2.27" evidence="5"/>
<evidence type="ECO:0000259" key="14">
    <source>
        <dbReference type="PROSITE" id="PS50188"/>
    </source>
</evidence>
<evidence type="ECO:0000256" key="10">
    <source>
        <dbReference type="ARBA" id="ARBA00022989"/>
    </source>
</evidence>
<evidence type="ECO:0000256" key="7">
    <source>
        <dbReference type="ARBA" id="ARBA00022679"/>
    </source>
</evidence>
<keyword evidence="11" id="KW-0472">Membrane</keyword>
<dbReference type="AlphaFoldDB" id="A0A2K6BKF2"/>
<comment type="catalytic activity">
    <reaction evidence="1">
        <text>S-ubiquitinyl-[E2 ubiquitin-conjugating enzyme]-L-cysteine + [acceptor protein]-L-lysine = [E2 ubiquitin-conjugating enzyme]-L-cysteine + N(6)-ubiquitinyl-[acceptor protein]-L-lysine.</text>
        <dbReference type="EC" id="2.3.2.27"/>
    </reaction>
</comment>
<organism evidence="16 17">
    <name type="scientific">Macaca nemestrina</name>
    <name type="common">Pig-tailed macaque</name>
    <dbReference type="NCBI Taxonomy" id="9545"/>
    <lineage>
        <taxon>Eukaryota</taxon>
        <taxon>Metazoa</taxon>
        <taxon>Chordata</taxon>
        <taxon>Craniata</taxon>
        <taxon>Vertebrata</taxon>
        <taxon>Euteleostomi</taxon>
        <taxon>Mammalia</taxon>
        <taxon>Eutheria</taxon>
        <taxon>Euarchontoglires</taxon>
        <taxon>Primates</taxon>
        <taxon>Haplorrhini</taxon>
        <taxon>Catarrhini</taxon>
        <taxon>Cercopithecidae</taxon>
        <taxon>Cercopithecinae</taxon>
        <taxon>Macaca</taxon>
    </lineage>
</organism>
<dbReference type="OMA" id="GTPIFIC"/>
<evidence type="ECO:0000313" key="17">
    <source>
        <dbReference type="Proteomes" id="UP000233120"/>
    </source>
</evidence>
<gene>
    <name evidence="16" type="primary">BTNL3</name>
</gene>
<keyword evidence="10" id="KW-1133">Transmembrane helix</keyword>
<dbReference type="SUPFAM" id="SSF48726">
    <property type="entry name" value="Immunoglobulin"/>
    <property type="match status" value="2"/>
</dbReference>
<dbReference type="PROSITE" id="PS50188">
    <property type="entry name" value="B302_SPRY"/>
    <property type="match status" value="1"/>
</dbReference>